<proteinExistence type="predicted"/>
<evidence type="ECO:0000313" key="3">
    <source>
        <dbReference type="Proteomes" id="UP000253529"/>
    </source>
</evidence>
<keyword evidence="3" id="KW-1185">Reference proteome</keyword>
<dbReference type="EMBL" id="QNRK01000012">
    <property type="protein sequence ID" value="RBP13096.1"/>
    <property type="molecule type" value="Genomic_DNA"/>
</dbReference>
<reference evidence="2 3" key="1">
    <citation type="submission" date="2018-06" db="EMBL/GenBank/DDBJ databases">
        <title>Genomic Encyclopedia of Type Strains, Phase IV (KMG-IV): sequencing the most valuable type-strain genomes for metagenomic binning, comparative biology and taxonomic classification.</title>
        <authorList>
            <person name="Goeker M."/>
        </authorList>
    </citation>
    <scope>NUCLEOTIDE SEQUENCE [LARGE SCALE GENOMIC DNA]</scope>
    <source>
        <strain evidence="2 3">DSM 24875</strain>
    </source>
</reference>
<protein>
    <submittedName>
        <fullName evidence="2">Uncharacterized protein</fullName>
    </submittedName>
</protein>
<sequence>MKNPTATTKAVLDEIARPKTRSSLFWWLLDHYDAVVHSAEGRRHDWKGLCATFADQGLTDRDGEPATMHTARMTWWRVRKEKVRLDALRAAERAERESRAAANGSRPSRFPKGEYGPPLATTPKTAKPKLPMTLERQAELGLQLSTAEGVVITKVTRVFKLRPDGPDYVFKEDGTIVPSTNLASQLAIRQEMNIDSGRPVNLKTEHVYAKLELRSEYR</sequence>
<organism evidence="2 3">
    <name type="scientific">Roseiarcus fermentans</name>
    <dbReference type="NCBI Taxonomy" id="1473586"/>
    <lineage>
        <taxon>Bacteria</taxon>
        <taxon>Pseudomonadati</taxon>
        <taxon>Pseudomonadota</taxon>
        <taxon>Alphaproteobacteria</taxon>
        <taxon>Hyphomicrobiales</taxon>
        <taxon>Roseiarcaceae</taxon>
        <taxon>Roseiarcus</taxon>
    </lineage>
</organism>
<accession>A0A366FG57</accession>
<feature type="region of interest" description="Disordered" evidence="1">
    <location>
        <begin position="92"/>
        <end position="126"/>
    </location>
</feature>
<gene>
    <name evidence="2" type="ORF">DFR50_11265</name>
</gene>
<comment type="caution">
    <text evidence="2">The sequence shown here is derived from an EMBL/GenBank/DDBJ whole genome shotgun (WGS) entry which is preliminary data.</text>
</comment>
<dbReference type="AlphaFoldDB" id="A0A366FG57"/>
<evidence type="ECO:0000256" key="1">
    <source>
        <dbReference type="SAM" id="MobiDB-lite"/>
    </source>
</evidence>
<feature type="compositionally biased region" description="Low complexity" evidence="1">
    <location>
        <begin position="117"/>
        <end position="126"/>
    </location>
</feature>
<evidence type="ECO:0000313" key="2">
    <source>
        <dbReference type="EMBL" id="RBP13096.1"/>
    </source>
</evidence>
<name>A0A366FG57_9HYPH</name>
<dbReference type="Proteomes" id="UP000253529">
    <property type="component" value="Unassembled WGS sequence"/>
</dbReference>